<evidence type="ECO:0000313" key="1">
    <source>
        <dbReference type="EnsemblMetazoa" id="PPA44366.1"/>
    </source>
</evidence>
<proteinExistence type="predicted"/>
<dbReference type="AlphaFoldDB" id="A0A2A6BR20"/>
<dbReference type="Proteomes" id="UP000005239">
    <property type="component" value="Unassembled WGS sequence"/>
</dbReference>
<gene>
    <name evidence="1" type="primary">WBGene00282735</name>
</gene>
<accession>A0A8R1V201</accession>
<reference evidence="2" key="1">
    <citation type="journal article" date="2008" name="Nat. Genet.">
        <title>The Pristionchus pacificus genome provides a unique perspective on nematode lifestyle and parasitism.</title>
        <authorList>
            <person name="Dieterich C."/>
            <person name="Clifton S.W."/>
            <person name="Schuster L.N."/>
            <person name="Chinwalla A."/>
            <person name="Delehaunty K."/>
            <person name="Dinkelacker I."/>
            <person name="Fulton L."/>
            <person name="Fulton R."/>
            <person name="Godfrey J."/>
            <person name="Minx P."/>
            <person name="Mitreva M."/>
            <person name="Roeseler W."/>
            <person name="Tian H."/>
            <person name="Witte H."/>
            <person name="Yang S.P."/>
            <person name="Wilson R.K."/>
            <person name="Sommer R.J."/>
        </authorList>
    </citation>
    <scope>NUCLEOTIDE SEQUENCE [LARGE SCALE GENOMIC DNA]</scope>
    <source>
        <strain evidence="2">PS312</strain>
    </source>
</reference>
<name>A0A2A6BR20_PRIPA</name>
<protein>
    <submittedName>
        <fullName evidence="1">Uncharacterized protein</fullName>
    </submittedName>
</protein>
<dbReference type="EnsemblMetazoa" id="PPA44366.1">
    <property type="protein sequence ID" value="PPA44366.1"/>
    <property type="gene ID" value="WBGene00282735"/>
</dbReference>
<keyword evidence="2" id="KW-1185">Reference proteome</keyword>
<sequence length="78" mass="8726">MKKSFRSMFTHRDALSRTCRGADDHGLLHFAPTRPVQPCCNLAARPLLVAVGDHRDGHPYFPGGSCMLGDCEKEKREE</sequence>
<accession>A0A2A6BR20</accession>
<evidence type="ECO:0000313" key="2">
    <source>
        <dbReference type="Proteomes" id="UP000005239"/>
    </source>
</evidence>
<organism evidence="1 2">
    <name type="scientific">Pristionchus pacificus</name>
    <name type="common">Parasitic nematode worm</name>
    <dbReference type="NCBI Taxonomy" id="54126"/>
    <lineage>
        <taxon>Eukaryota</taxon>
        <taxon>Metazoa</taxon>
        <taxon>Ecdysozoa</taxon>
        <taxon>Nematoda</taxon>
        <taxon>Chromadorea</taxon>
        <taxon>Rhabditida</taxon>
        <taxon>Rhabditina</taxon>
        <taxon>Diplogasteromorpha</taxon>
        <taxon>Diplogasteroidea</taxon>
        <taxon>Neodiplogasteridae</taxon>
        <taxon>Pristionchus</taxon>
    </lineage>
</organism>
<reference evidence="1" key="2">
    <citation type="submission" date="2022-06" db="UniProtKB">
        <authorList>
            <consortium name="EnsemblMetazoa"/>
        </authorList>
    </citation>
    <scope>IDENTIFICATION</scope>
    <source>
        <strain evidence="1">PS312</strain>
    </source>
</reference>